<evidence type="ECO:0000313" key="6">
    <source>
        <dbReference type="EMBL" id="CDZ90188.1"/>
    </source>
</evidence>
<dbReference type="Pfam" id="PF01566">
    <property type="entry name" value="Nramp"/>
    <property type="match status" value="1"/>
</dbReference>
<keyword evidence="3 5" id="KW-1133">Transmembrane helix</keyword>
<dbReference type="GO" id="GO:0016020">
    <property type="term" value="C:membrane"/>
    <property type="evidence" value="ECO:0007669"/>
    <property type="project" value="UniProtKB-SubCell"/>
</dbReference>
<name>A0A098BNQ9_9NOCA</name>
<dbReference type="InterPro" id="IPR001046">
    <property type="entry name" value="NRAMP_fam"/>
</dbReference>
<evidence type="ECO:0000256" key="1">
    <source>
        <dbReference type="ARBA" id="ARBA00004141"/>
    </source>
</evidence>
<accession>A0A098BNQ9</accession>
<proteinExistence type="predicted"/>
<evidence type="ECO:0000256" key="3">
    <source>
        <dbReference type="ARBA" id="ARBA00022989"/>
    </source>
</evidence>
<evidence type="ECO:0000256" key="4">
    <source>
        <dbReference type="ARBA" id="ARBA00023136"/>
    </source>
</evidence>
<evidence type="ECO:0000256" key="2">
    <source>
        <dbReference type="ARBA" id="ARBA00022692"/>
    </source>
</evidence>
<feature type="transmembrane region" description="Helical" evidence="5">
    <location>
        <begin position="45"/>
        <end position="67"/>
    </location>
</feature>
<keyword evidence="4 5" id="KW-0472">Membrane</keyword>
<gene>
    <name evidence="6" type="ORF">RHRU231_660034</name>
</gene>
<dbReference type="AlphaFoldDB" id="A0A098BNQ9"/>
<organism evidence="6 7">
    <name type="scientific">Rhodococcus ruber</name>
    <dbReference type="NCBI Taxonomy" id="1830"/>
    <lineage>
        <taxon>Bacteria</taxon>
        <taxon>Bacillati</taxon>
        <taxon>Actinomycetota</taxon>
        <taxon>Actinomycetes</taxon>
        <taxon>Mycobacteriales</taxon>
        <taxon>Nocardiaceae</taxon>
        <taxon>Rhodococcus</taxon>
    </lineage>
</organism>
<evidence type="ECO:0000256" key="5">
    <source>
        <dbReference type="SAM" id="Phobius"/>
    </source>
</evidence>
<dbReference type="Proteomes" id="UP000042997">
    <property type="component" value="Unassembled WGS sequence"/>
</dbReference>
<comment type="subcellular location">
    <subcellularLocation>
        <location evidence="1">Membrane</location>
        <topology evidence="1">Multi-pass membrane protein</topology>
    </subcellularLocation>
</comment>
<sequence length="77" mass="8251">MCAPSIESTSPRPYAVYLHSGLVRDRHGRPEAGPRRTLLLAATRWDVGLAMVVAGTVNLAMLLMAATTLQGCLPYSP</sequence>
<evidence type="ECO:0000313" key="7">
    <source>
        <dbReference type="Proteomes" id="UP000042997"/>
    </source>
</evidence>
<dbReference type="GO" id="GO:0046873">
    <property type="term" value="F:metal ion transmembrane transporter activity"/>
    <property type="evidence" value="ECO:0007669"/>
    <property type="project" value="InterPro"/>
</dbReference>
<reference evidence="6 7" key="1">
    <citation type="journal article" date="2014" name="Genome Announc.">
        <title>Draft Genome Sequence of Propane- and Butane-Oxidizing Actinobacterium Rhodococcus ruber IEGM 231.</title>
        <authorList>
            <person name="Ivshina I.B."/>
            <person name="Kuyukina M.S."/>
            <person name="Krivoruchko A.V."/>
            <person name="Barbe V."/>
            <person name="Fischer C."/>
        </authorList>
    </citation>
    <scope>NUCLEOTIDE SEQUENCE [LARGE SCALE GENOMIC DNA]</scope>
</reference>
<protein>
    <submittedName>
        <fullName evidence="6">Uncharacterized protein</fullName>
    </submittedName>
</protein>
<keyword evidence="2 5" id="KW-0812">Transmembrane</keyword>
<dbReference type="EMBL" id="CCSD01000079">
    <property type="protein sequence ID" value="CDZ90188.1"/>
    <property type="molecule type" value="Genomic_DNA"/>
</dbReference>